<gene>
    <name evidence="1" type="ORF">Q5H93_20870</name>
</gene>
<comment type="caution">
    <text evidence="1">The sequence shown here is derived from an EMBL/GenBank/DDBJ whole genome shotgun (WGS) entry which is preliminary data.</text>
</comment>
<dbReference type="RefSeq" id="WP_305008641.1">
    <property type="nucleotide sequence ID" value="NZ_JAUQSY010000017.1"/>
</dbReference>
<accession>A0ABT9BJN1</accession>
<evidence type="ECO:0000313" key="1">
    <source>
        <dbReference type="EMBL" id="MDO7877212.1"/>
    </source>
</evidence>
<sequence length="188" mass="19621">MKTFCTLCLSVLFLVGCGKKDSDSPTPDPNPTGNSFIKATVAGSPAFDATGDIGVVNGTRLSSSDPEDAPARLVLRGTMSQGSIIIITLIKFNGAGTYLLKADYDATIGTSLASYSENGLGGPFYYSQYMPNAGTTVGQVVVTSYDAAAKRIQGTFSFTGSTLPPSGQTATTKQLTNGTFDVHDLIFF</sequence>
<reference evidence="1" key="1">
    <citation type="submission" date="2023-07" db="EMBL/GenBank/DDBJ databases">
        <authorList>
            <person name="Kim M.K."/>
        </authorList>
    </citation>
    <scope>NUCLEOTIDE SEQUENCE</scope>
    <source>
        <strain evidence="1">ASUV-10-1</strain>
    </source>
</reference>
<name>A0ABT9BJN1_9BACT</name>
<organism evidence="1 2">
    <name type="scientific">Hymenobacter aranciens</name>
    <dbReference type="NCBI Taxonomy" id="3063996"/>
    <lineage>
        <taxon>Bacteria</taxon>
        <taxon>Pseudomonadati</taxon>
        <taxon>Bacteroidota</taxon>
        <taxon>Cytophagia</taxon>
        <taxon>Cytophagales</taxon>
        <taxon>Hymenobacteraceae</taxon>
        <taxon>Hymenobacter</taxon>
    </lineage>
</organism>
<evidence type="ECO:0000313" key="2">
    <source>
        <dbReference type="Proteomes" id="UP001176429"/>
    </source>
</evidence>
<dbReference type="Pfam" id="PF19765">
    <property type="entry name" value="DUF6252"/>
    <property type="match status" value="1"/>
</dbReference>
<keyword evidence="2" id="KW-1185">Reference proteome</keyword>
<dbReference type="PROSITE" id="PS51257">
    <property type="entry name" value="PROKAR_LIPOPROTEIN"/>
    <property type="match status" value="1"/>
</dbReference>
<dbReference type="InterPro" id="IPR046219">
    <property type="entry name" value="DUF6252"/>
</dbReference>
<dbReference type="Proteomes" id="UP001176429">
    <property type="component" value="Unassembled WGS sequence"/>
</dbReference>
<protein>
    <submittedName>
        <fullName evidence="1">DUF6252 family protein</fullName>
    </submittedName>
</protein>
<dbReference type="EMBL" id="JAUQSY010000017">
    <property type="protein sequence ID" value="MDO7877212.1"/>
    <property type="molecule type" value="Genomic_DNA"/>
</dbReference>
<proteinExistence type="predicted"/>